<dbReference type="NCBIfam" id="TIGR01593">
    <property type="entry name" value="holin_tox_secr"/>
    <property type="match status" value="1"/>
</dbReference>
<reference evidence="7 8" key="1">
    <citation type="submission" date="2020-07" db="EMBL/GenBank/DDBJ databases">
        <title>Description of Limosilactobacillus balticus sp. nov., Limosilactobacillus agrestis sp. nov., Limosilactobacillus albertensis sp. nov., Limosilactobacillus rudii sp. nov., Limosilactobacillus fastidiosus sp. nov., five novel Limosilactobacillus species isolated from the vertebrate gastrointestinal tract, and proposal of 6 subspecies of Limosilactobacillus reuteri adapted to the gastrointestinal tract of specific vertebrate hosts.</title>
        <authorList>
            <person name="Li F."/>
            <person name="Cheng C."/>
            <person name="Zheng J."/>
            <person name="Quevedo R.M."/>
            <person name="Li J."/>
            <person name="Roos S."/>
            <person name="Gaenzle M.G."/>
            <person name="Walter J."/>
        </authorList>
    </citation>
    <scope>NUCLEOTIDE SEQUENCE [LARGE SCALE GENOMIC DNA]</scope>
    <source>
        <strain evidence="7 8">STM2_1</strain>
    </source>
</reference>
<keyword evidence="3 6" id="KW-1133">Transmembrane helix</keyword>
<accession>A0A7W3YMR5</accession>
<feature type="transmembrane region" description="Helical" evidence="6">
    <location>
        <begin position="61"/>
        <end position="79"/>
    </location>
</feature>
<evidence type="ECO:0000256" key="2">
    <source>
        <dbReference type="ARBA" id="ARBA00022692"/>
    </source>
</evidence>
<dbReference type="InterPro" id="IPR006480">
    <property type="entry name" value="Phage_holin_4_1"/>
</dbReference>
<comment type="similarity">
    <text evidence="5">Belongs to the bacteriophage holin family. Cp-1 holin subfamily.</text>
</comment>
<protein>
    <submittedName>
        <fullName evidence="7">Phage holin family protein</fullName>
    </submittedName>
</protein>
<dbReference type="GO" id="GO:0016020">
    <property type="term" value="C:membrane"/>
    <property type="evidence" value="ECO:0007669"/>
    <property type="project" value="UniProtKB-SubCell"/>
</dbReference>
<dbReference type="AlphaFoldDB" id="A0A7W3YMR5"/>
<organism evidence="7 8">
    <name type="scientific">Limosilactobacillus rudii</name>
    <dbReference type="NCBI Taxonomy" id="2759755"/>
    <lineage>
        <taxon>Bacteria</taxon>
        <taxon>Bacillati</taxon>
        <taxon>Bacillota</taxon>
        <taxon>Bacilli</taxon>
        <taxon>Lactobacillales</taxon>
        <taxon>Lactobacillaceae</taxon>
        <taxon>Limosilactobacillus</taxon>
    </lineage>
</organism>
<evidence type="ECO:0000313" key="8">
    <source>
        <dbReference type="Proteomes" id="UP000517106"/>
    </source>
</evidence>
<keyword evidence="2 6" id="KW-0812">Transmembrane</keyword>
<dbReference type="Proteomes" id="UP000517106">
    <property type="component" value="Unassembled WGS sequence"/>
</dbReference>
<comment type="subcellular location">
    <subcellularLocation>
        <location evidence="1">Membrane</location>
        <topology evidence="1">Multi-pass membrane protein</topology>
    </subcellularLocation>
</comment>
<name>A0A7W3YMR5_9LACO</name>
<evidence type="ECO:0000256" key="3">
    <source>
        <dbReference type="ARBA" id="ARBA00022989"/>
    </source>
</evidence>
<keyword evidence="4 6" id="KW-0472">Membrane</keyword>
<proteinExistence type="inferred from homology"/>
<sequence length="139" mass="16139">MHLLMATPPPPYHQVYLQHFQGMEDNRLIWLFVWVIIIDIITGFAKSIVTHHTTSRKGTTGLIKHGVLLLIMLTLYPMLDANGMNSAADTFVSFYCLFYSVSIIENLGQMGVPFPSWIKKYIYKLSDDYKENMRHENRK</sequence>
<comment type="caution">
    <text evidence="7">The sequence shown here is derived from an EMBL/GenBank/DDBJ whole genome shotgun (WGS) entry which is preliminary data.</text>
</comment>
<evidence type="ECO:0000256" key="6">
    <source>
        <dbReference type="SAM" id="Phobius"/>
    </source>
</evidence>
<evidence type="ECO:0000256" key="5">
    <source>
        <dbReference type="ARBA" id="ARBA00023600"/>
    </source>
</evidence>
<gene>
    <name evidence="7" type="ORF">H5S09_02595</name>
</gene>
<dbReference type="EMBL" id="JACIVA010000037">
    <property type="protein sequence ID" value="MBB1096840.1"/>
    <property type="molecule type" value="Genomic_DNA"/>
</dbReference>
<evidence type="ECO:0000256" key="4">
    <source>
        <dbReference type="ARBA" id="ARBA00023136"/>
    </source>
</evidence>
<dbReference type="Pfam" id="PF05105">
    <property type="entry name" value="Phage_holin_4_1"/>
    <property type="match status" value="1"/>
</dbReference>
<evidence type="ECO:0000313" key="7">
    <source>
        <dbReference type="EMBL" id="MBB1096840.1"/>
    </source>
</evidence>
<keyword evidence="8" id="KW-1185">Reference proteome</keyword>
<feature type="transmembrane region" description="Helical" evidence="6">
    <location>
        <begin position="91"/>
        <end position="114"/>
    </location>
</feature>
<evidence type="ECO:0000256" key="1">
    <source>
        <dbReference type="ARBA" id="ARBA00004141"/>
    </source>
</evidence>
<dbReference type="RefSeq" id="WP_182595448.1">
    <property type="nucleotide sequence ID" value="NZ_JACIVA010000037.1"/>
</dbReference>
<feature type="transmembrane region" description="Helical" evidence="6">
    <location>
        <begin position="28"/>
        <end position="49"/>
    </location>
</feature>